<sequence>MCGVYSKDPSSPPQNQTFSQLAIARNVRLLNPSTLNPTHFIIRRPYGLPCRQKRRSFADPESKT</sequence>
<dbReference type="AlphaFoldDB" id="B6GE44"/>
<gene>
    <name evidence="1" type="ORF">COLSTE_02381</name>
</gene>
<evidence type="ECO:0000313" key="1">
    <source>
        <dbReference type="EMBL" id="EEA89427.1"/>
    </source>
</evidence>
<dbReference type="Proteomes" id="UP000003560">
    <property type="component" value="Unassembled WGS sequence"/>
</dbReference>
<keyword evidence="2" id="KW-1185">Reference proteome</keyword>
<reference evidence="1 2" key="2">
    <citation type="submission" date="2008-10" db="EMBL/GenBank/DDBJ databases">
        <authorList>
            <person name="Fulton L."/>
            <person name="Clifton S."/>
            <person name="Fulton B."/>
            <person name="Xu J."/>
            <person name="Minx P."/>
            <person name="Pepin K.H."/>
            <person name="Johnson M."/>
            <person name="Thiruvilangam P."/>
            <person name="Bhonagiri V."/>
            <person name="Nash W.E."/>
            <person name="Mardis E.R."/>
            <person name="Wilson R.K."/>
        </authorList>
    </citation>
    <scope>NUCLEOTIDE SEQUENCE [LARGE SCALE GENOMIC DNA]</scope>
    <source>
        <strain evidence="1 2">DSM 13279</strain>
    </source>
</reference>
<dbReference type="STRING" id="445975.COLSTE_02381"/>
<reference evidence="1 2" key="1">
    <citation type="submission" date="2008-10" db="EMBL/GenBank/DDBJ databases">
        <title>Draft genome sequence of Collinsella stercoris (DSM 13279).</title>
        <authorList>
            <person name="Sudarsanam P."/>
            <person name="Ley R."/>
            <person name="Guruge J."/>
            <person name="Turnbaugh P.J."/>
            <person name="Mahowald M."/>
            <person name="Liep D."/>
            <person name="Gordon J."/>
        </authorList>
    </citation>
    <scope>NUCLEOTIDE SEQUENCE [LARGE SCALE GENOMIC DNA]</scope>
    <source>
        <strain evidence="1 2">DSM 13279</strain>
    </source>
</reference>
<name>B6GE44_9ACTN</name>
<proteinExistence type="predicted"/>
<protein>
    <submittedName>
        <fullName evidence="1">Uncharacterized protein</fullName>
    </submittedName>
</protein>
<accession>B6GE44</accession>
<dbReference type="EMBL" id="ABXJ01000142">
    <property type="protein sequence ID" value="EEA89427.1"/>
    <property type="molecule type" value="Genomic_DNA"/>
</dbReference>
<evidence type="ECO:0000313" key="2">
    <source>
        <dbReference type="Proteomes" id="UP000003560"/>
    </source>
</evidence>
<comment type="caution">
    <text evidence="1">The sequence shown here is derived from an EMBL/GenBank/DDBJ whole genome shotgun (WGS) entry which is preliminary data.</text>
</comment>
<organism evidence="1 2">
    <name type="scientific">Collinsella stercoris DSM 13279</name>
    <dbReference type="NCBI Taxonomy" id="445975"/>
    <lineage>
        <taxon>Bacteria</taxon>
        <taxon>Bacillati</taxon>
        <taxon>Actinomycetota</taxon>
        <taxon>Coriobacteriia</taxon>
        <taxon>Coriobacteriales</taxon>
        <taxon>Coriobacteriaceae</taxon>
        <taxon>Collinsella</taxon>
    </lineage>
</organism>
<dbReference type="HOGENOM" id="CLU_2860001_0_0_11"/>